<keyword evidence="4 7" id="KW-0812">Transmembrane</keyword>
<evidence type="ECO:0000256" key="4">
    <source>
        <dbReference type="ARBA" id="ARBA00022692"/>
    </source>
</evidence>
<evidence type="ECO:0000256" key="5">
    <source>
        <dbReference type="ARBA" id="ARBA00022989"/>
    </source>
</evidence>
<gene>
    <name evidence="9" type="ORF">E1293_33200</name>
</gene>
<evidence type="ECO:0000313" key="10">
    <source>
        <dbReference type="Proteomes" id="UP000295578"/>
    </source>
</evidence>
<feature type="transmembrane region" description="Helical" evidence="7">
    <location>
        <begin position="129"/>
        <end position="152"/>
    </location>
</feature>
<dbReference type="Proteomes" id="UP000295578">
    <property type="component" value="Unassembled WGS sequence"/>
</dbReference>
<keyword evidence="6 7" id="KW-0472">Membrane</keyword>
<dbReference type="PANTHER" id="PTHR43005">
    <property type="entry name" value="BLR7065 PROTEIN"/>
    <property type="match status" value="1"/>
</dbReference>
<dbReference type="GO" id="GO:0055085">
    <property type="term" value="P:transmembrane transport"/>
    <property type="evidence" value="ECO:0007669"/>
    <property type="project" value="InterPro"/>
</dbReference>
<dbReference type="AlphaFoldDB" id="A0A4R5ALE1"/>
<dbReference type="SUPFAM" id="SSF161098">
    <property type="entry name" value="MetI-like"/>
    <property type="match status" value="1"/>
</dbReference>
<accession>A0A4R5ALE1</accession>
<dbReference type="CDD" id="cd06261">
    <property type="entry name" value="TM_PBP2"/>
    <property type="match status" value="1"/>
</dbReference>
<evidence type="ECO:0000313" key="9">
    <source>
        <dbReference type="EMBL" id="TDD71854.1"/>
    </source>
</evidence>
<evidence type="ECO:0000256" key="1">
    <source>
        <dbReference type="ARBA" id="ARBA00004651"/>
    </source>
</evidence>
<comment type="similarity">
    <text evidence="7">Belongs to the binding-protein-dependent transport system permease family.</text>
</comment>
<dbReference type="InterPro" id="IPR000515">
    <property type="entry name" value="MetI-like"/>
</dbReference>
<keyword evidence="2 7" id="KW-0813">Transport</keyword>
<evidence type="ECO:0000256" key="7">
    <source>
        <dbReference type="RuleBase" id="RU363032"/>
    </source>
</evidence>
<dbReference type="EMBL" id="SMKY01000212">
    <property type="protein sequence ID" value="TDD71854.1"/>
    <property type="molecule type" value="Genomic_DNA"/>
</dbReference>
<evidence type="ECO:0000259" key="8">
    <source>
        <dbReference type="PROSITE" id="PS50928"/>
    </source>
</evidence>
<keyword evidence="3" id="KW-1003">Cell membrane</keyword>
<dbReference type="PROSITE" id="PS50928">
    <property type="entry name" value="ABC_TM1"/>
    <property type="match status" value="1"/>
</dbReference>
<dbReference type="InterPro" id="IPR035906">
    <property type="entry name" value="MetI-like_sf"/>
</dbReference>
<feature type="transmembrane region" description="Helical" evidence="7">
    <location>
        <begin position="278"/>
        <end position="300"/>
    </location>
</feature>
<feature type="transmembrane region" description="Helical" evidence="7">
    <location>
        <begin position="92"/>
        <end position="117"/>
    </location>
</feature>
<comment type="caution">
    <text evidence="9">The sequence shown here is derived from an EMBL/GenBank/DDBJ whole genome shotgun (WGS) entry which is preliminary data.</text>
</comment>
<evidence type="ECO:0000256" key="6">
    <source>
        <dbReference type="ARBA" id="ARBA00023136"/>
    </source>
</evidence>
<proteinExistence type="inferred from homology"/>
<dbReference type="OrthoDB" id="34224at2"/>
<organism evidence="9 10">
    <name type="scientific">Actinomadura darangshiensis</name>
    <dbReference type="NCBI Taxonomy" id="705336"/>
    <lineage>
        <taxon>Bacteria</taxon>
        <taxon>Bacillati</taxon>
        <taxon>Actinomycetota</taxon>
        <taxon>Actinomycetes</taxon>
        <taxon>Streptosporangiales</taxon>
        <taxon>Thermomonosporaceae</taxon>
        <taxon>Actinomadura</taxon>
    </lineage>
</organism>
<protein>
    <submittedName>
        <fullName evidence="9">Sugar ABC transporter permease</fullName>
    </submittedName>
</protein>
<evidence type="ECO:0000256" key="2">
    <source>
        <dbReference type="ARBA" id="ARBA00022448"/>
    </source>
</evidence>
<dbReference type="PANTHER" id="PTHR43005:SF2">
    <property type="entry name" value="INTEGRAL MEMBRANE SUGAR TRANSPORT PROTEIN"/>
    <property type="match status" value="1"/>
</dbReference>
<feature type="domain" description="ABC transmembrane type-1" evidence="8">
    <location>
        <begin position="92"/>
        <end position="299"/>
    </location>
</feature>
<comment type="subcellular location">
    <subcellularLocation>
        <location evidence="1 7">Cell membrane</location>
        <topology evidence="1 7">Multi-pass membrane protein</topology>
    </subcellularLocation>
</comment>
<dbReference type="Gene3D" id="1.10.3720.10">
    <property type="entry name" value="MetI-like"/>
    <property type="match status" value="1"/>
</dbReference>
<evidence type="ECO:0000256" key="3">
    <source>
        <dbReference type="ARBA" id="ARBA00022475"/>
    </source>
</evidence>
<sequence>MAKPSDTTAHRRSRLGPLLVSPSLVLLAAVIGYPVVAALVTSFRADPSLKDGFFTTGGEFSGVSNYLHWLVQSCGGTSCPAGTLGDQFWTSVLVTLFFTVVTVSLEVLIGLLMAVVMNQAFAGRGLLRAVVLVPWAIPTAVTAKLWFFMFAYDGIINRALGAHILWTDGAWSSRVAVIIADVWKTTPFVALLLLADMSGIPGGLYEAARIDGASAFQSFLRITLPLVRPALLVAVVFRVLDVLRIYDLPAILTQGGGGDGHATTTLSILTVRQIQQGYGGASALSTLTFVLIFGVALALVRAFRVNLVQSEQHGMS</sequence>
<keyword evidence="10" id="KW-1185">Reference proteome</keyword>
<dbReference type="GO" id="GO:0005886">
    <property type="term" value="C:plasma membrane"/>
    <property type="evidence" value="ECO:0007669"/>
    <property type="project" value="UniProtKB-SubCell"/>
</dbReference>
<name>A0A4R5ALE1_9ACTN</name>
<reference evidence="9 10" key="1">
    <citation type="submission" date="2019-03" db="EMBL/GenBank/DDBJ databases">
        <title>Draft genome sequences of novel Actinobacteria.</title>
        <authorList>
            <person name="Sahin N."/>
            <person name="Ay H."/>
            <person name="Saygin H."/>
        </authorList>
    </citation>
    <scope>NUCLEOTIDE SEQUENCE [LARGE SCALE GENOMIC DNA]</scope>
    <source>
        <strain evidence="9 10">DSM 45941</strain>
    </source>
</reference>
<keyword evidence="5 7" id="KW-1133">Transmembrane helix</keyword>
<dbReference type="Pfam" id="PF00528">
    <property type="entry name" value="BPD_transp_1"/>
    <property type="match status" value="1"/>
</dbReference>